<proteinExistence type="predicted"/>
<sequence length="102" mass="11825">MSIRLGHYWARYGSDGKPRIDPNHGWLHASDPDSYQLGDDEKKFGQVWSSLAFLLRLILSELLPHISVLEERVMSCGYKFPTTEYLAVGWRRSALQEEKEED</sequence>
<evidence type="ECO:0000313" key="1">
    <source>
        <dbReference type="EMBL" id="KAK4179219.1"/>
    </source>
</evidence>
<dbReference type="EMBL" id="MU866121">
    <property type="protein sequence ID" value="KAK4179219.1"/>
    <property type="molecule type" value="Genomic_DNA"/>
</dbReference>
<comment type="caution">
    <text evidence="1">The sequence shown here is derived from an EMBL/GenBank/DDBJ whole genome shotgun (WGS) entry which is preliminary data.</text>
</comment>
<dbReference type="AlphaFoldDB" id="A0AAN6WC38"/>
<evidence type="ECO:0000313" key="2">
    <source>
        <dbReference type="Proteomes" id="UP001302321"/>
    </source>
</evidence>
<protein>
    <submittedName>
        <fullName evidence="1">Uncharacterized protein</fullName>
    </submittedName>
</protein>
<keyword evidence="2" id="KW-1185">Reference proteome</keyword>
<reference evidence="1" key="2">
    <citation type="submission" date="2023-05" db="EMBL/GenBank/DDBJ databases">
        <authorList>
            <consortium name="Lawrence Berkeley National Laboratory"/>
            <person name="Steindorff A."/>
            <person name="Hensen N."/>
            <person name="Bonometti L."/>
            <person name="Westerberg I."/>
            <person name="Brannstrom I.O."/>
            <person name="Guillou S."/>
            <person name="Cros-Aarteil S."/>
            <person name="Calhoun S."/>
            <person name="Haridas S."/>
            <person name="Kuo A."/>
            <person name="Mondo S."/>
            <person name="Pangilinan J."/>
            <person name="Riley R."/>
            <person name="Labutti K."/>
            <person name="Andreopoulos B."/>
            <person name="Lipzen A."/>
            <person name="Chen C."/>
            <person name="Yanf M."/>
            <person name="Daum C."/>
            <person name="Ng V."/>
            <person name="Clum A."/>
            <person name="Ohm R."/>
            <person name="Martin F."/>
            <person name="Silar P."/>
            <person name="Natvig D."/>
            <person name="Lalanne C."/>
            <person name="Gautier V."/>
            <person name="Ament-Velasquez S.L."/>
            <person name="Kruys A."/>
            <person name="Hutchinson M.I."/>
            <person name="Powell A.J."/>
            <person name="Barry K."/>
            <person name="Miller A.N."/>
            <person name="Grigoriev I.V."/>
            <person name="Debuchy R."/>
            <person name="Gladieux P."/>
            <person name="Thoren M.H."/>
            <person name="Johannesson H."/>
        </authorList>
    </citation>
    <scope>NUCLEOTIDE SEQUENCE</scope>
    <source>
        <strain evidence="1">CBS 892.96</strain>
    </source>
</reference>
<dbReference type="Proteomes" id="UP001302321">
    <property type="component" value="Unassembled WGS sequence"/>
</dbReference>
<reference evidence="1" key="1">
    <citation type="journal article" date="2023" name="Mol. Phylogenet. Evol.">
        <title>Genome-scale phylogeny and comparative genomics of the fungal order Sordariales.</title>
        <authorList>
            <person name="Hensen N."/>
            <person name="Bonometti L."/>
            <person name="Westerberg I."/>
            <person name="Brannstrom I.O."/>
            <person name="Guillou S."/>
            <person name="Cros-Aarteil S."/>
            <person name="Calhoun S."/>
            <person name="Haridas S."/>
            <person name="Kuo A."/>
            <person name="Mondo S."/>
            <person name="Pangilinan J."/>
            <person name="Riley R."/>
            <person name="LaButti K."/>
            <person name="Andreopoulos B."/>
            <person name="Lipzen A."/>
            <person name="Chen C."/>
            <person name="Yan M."/>
            <person name="Daum C."/>
            <person name="Ng V."/>
            <person name="Clum A."/>
            <person name="Steindorff A."/>
            <person name="Ohm R.A."/>
            <person name="Martin F."/>
            <person name="Silar P."/>
            <person name="Natvig D.O."/>
            <person name="Lalanne C."/>
            <person name="Gautier V."/>
            <person name="Ament-Velasquez S.L."/>
            <person name="Kruys A."/>
            <person name="Hutchinson M.I."/>
            <person name="Powell A.J."/>
            <person name="Barry K."/>
            <person name="Miller A.N."/>
            <person name="Grigoriev I.V."/>
            <person name="Debuchy R."/>
            <person name="Gladieux P."/>
            <person name="Hiltunen Thoren M."/>
            <person name="Johannesson H."/>
        </authorList>
    </citation>
    <scope>NUCLEOTIDE SEQUENCE</scope>
    <source>
        <strain evidence="1">CBS 892.96</strain>
    </source>
</reference>
<accession>A0AAN6WC38</accession>
<name>A0AAN6WC38_9PEZI</name>
<gene>
    <name evidence="1" type="ORF">QBC36DRAFT_308449</name>
</gene>
<organism evidence="1 2">
    <name type="scientific">Triangularia setosa</name>
    <dbReference type="NCBI Taxonomy" id="2587417"/>
    <lineage>
        <taxon>Eukaryota</taxon>
        <taxon>Fungi</taxon>
        <taxon>Dikarya</taxon>
        <taxon>Ascomycota</taxon>
        <taxon>Pezizomycotina</taxon>
        <taxon>Sordariomycetes</taxon>
        <taxon>Sordariomycetidae</taxon>
        <taxon>Sordariales</taxon>
        <taxon>Podosporaceae</taxon>
        <taxon>Triangularia</taxon>
    </lineage>
</organism>